<feature type="domain" description="Galectin" evidence="3">
    <location>
        <begin position="1"/>
        <end position="135"/>
    </location>
</feature>
<dbReference type="PROSITE" id="PS51304">
    <property type="entry name" value="GALECTIN"/>
    <property type="match status" value="1"/>
</dbReference>
<dbReference type="Pfam" id="PF00337">
    <property type="entry name" value="Gal-bind_lectin"/>
    <property type="match status" value="1"/>
</dbReference>
<evidence type="ECO:0000256" key="1">
    <source>
        <dbReference type="ARBA" id="ARBA00022734"/>
    </source>
</evidence>
<dbReference type="AlphaFoldDB" id="B3STN4"/>
<dbReference type="EMBL" id="EF682506">
    <property type="protein sequence ID" value="ABV46595.1"/>
    <property type="molecule type" value="mRNA"/>
</dbReference>
<name>B3STN4_9ASCI</name>
<evidence type="ECO:0000256" key="2">
    <source>
        <dbReference type="RuleBase" id="RU102079"/>
    </source>
</evidence>
<proteinExistence type="evidence at transcript level"/>
<evidence type="ECO:0000259" key="3">
    <source>
        <dbReference type="PROSITE" id="PS51304"/>
    </source>
</evidence>
<protein>
    <recommendedName>
        <fullName evidence="2">Galectin</fullName>
    </recommendedName>
</protein>
<dbReference type="InterPro" id="IPR001079">
    <property type="entry name" value="Galectin_CRD"/>
</dbReference>
<dbReference type="GO" id="GO:0030246">
    <property type="term" value="F:carbohydrate binding"/>
    <property type="evidence" value="ECO:0007669"/>
    <property type="project" value="UniProtKB-UniRule"/>
</dbReference>
<dbReference type="InterPro" id="IPR013320">
    <property type="entry name" value="ConA-like_dom_sf"/>
</dbReference>
<reference evidence="4" key="1">
    <citation type="submission" date="2007-06" db="EMBL/GenBank/DDBJ databases">
        <title>A novel hemocyte-associated galectin from the colonial tunicate Clavelina picta binds microbial products, and is inducible by infectious challenge.</title>
        <authorList>
            <person name="O'Leary N.A."/>
            <person name="Ahmed H."/>
            <person name="Tasumi S."/>
            <person name="Vasta G.R."/>
        </authorList>
    </citation>
    <scope>NUCLEOTIDE SEQUENCE</scope>
    <source>
        <tissue evidence="4">Hemocyte</tissue>
    </source>
</reference>
<dbReference type="Gene3D" id="2.60.120.200">
    <property type="match status" value="1"/>
</dbReference>
<dbReference type="SUPFAM" id="SSF49899">
    <property type="entry name" value="Concanavalin A-like lectins/glucanases"/>
    <property type="match status" value="1"/>
</dbReference>
<sequence>MAKMITNYVGKRIECIMVATDMMSTVFSLVSATGDLPFYINFRQRENSIVMNTRVHGKWQYEKSQSSGGMNFYEPFRLVVEVRPSVFKVTVSTMGEEDGITFNLQYSQITIKPVEIVAMHLGYCNLRSELLVTDL</sequence>
<keyword evidence="1 2" id="KW-0430">Lectin</keyword>
<evidence type="ECO:0000313" key="4">
    <source>
        <dbReference type="EMBL" id="ABV46595.1"/>
    </source>
</evidence>
<organism evidence="4">
    <name type="scientific">Clavelina picta</name>
    <dbReference type="NCBI Taxonomy" id="201959"/>
    <lineage>
        <taxon>Eukaryota</taxon>
        <taxon>Metazoa</taxon>
        <taxon>Chordata</taxon>
        <taxon>Tunicata</taxon>
        <taxon>Ascidiacea</taxon>
        <taxon>Aplousobranchia</taxon>
        <taxon>Clavelinidae</taxon>
        <taxon>Clavelina</taxon>
    </lineage>
</organism>
<accession>B3STN4</accession>